<accession>A0A370TTW6</accession>
<dbReference type="Gene3D" id="3.40.50.1820">
    <property type="entry name" value="alpha/beta hydrolase"/>
    <property type="match status" value="1"/>
</dbReference>
<proteinExistence type="predicted"/>
<protein>
    <recommendedName>
        <fullName evidence="1">Dienelactone hydrolase domain-containing protein</fullName>
    </recommendedName>
</protein>
<reference evidence="2 3" key="1">
    <citation type="journal article" date="2018" name="IMA Fungus">
        <title>IMA Genome-F 9: Draft genome sequence of Annulohypoxylon stygium, Aspergillus mulundensis, Berkeleyomyces basicola (syn. Thielaviopsis basicola), Ceratocystis smalleyi, two Cercospora beticola strains, Coleophoma cylindrospora, Fusarium fracticaudum, Phialophora cf. hyalina, and Morchella septimelata.</title>
        <authorList>
            <person name="Wingfield B.D."/>
            <person name="Bills G.F."/>
            <person name="Dong Y."/>
            <person name="Huang W."/>
            <person name="Nel W.J."/>
            <person name="Swalarsk-Parry B.S."/>
            <person name="Vaghefi N."/>
            <person name="Wilken P.M."/>
            <person name="An Z."/>
            <person name="de Beer Z.W."/>
            <person name="De Vos L."/>
            <person name="Chen L."/>
            <person name="Duong T.A."/>
            <person name="Gao Y."/>
            <person name="Hammerbacher A."/>
            <person name="Kikkert J.R."/>
            <person name="Li Y."/>
            <person name="Li H."/>
            <person name="Li K."/>
            <person name="Li Q."/>
            <person name="Liu X."/>
            <person name="Ma X."/>
            <person name="Naidoo K."/>
            <person name="Pethybridge S.J."/>
            <person name="Sun J."/>
            <person name="Steenkamp E.T."/>
            <person name="van der Nest M.A."/>
            <person name="van Wyk S."/>
            <person name="Wingfield M.J."/>
            <person name="Xiong C."/>
            <person name="Yue Q."/>
            <person name="Zhang X."/>
        </authorList>
    </citation>
    <scope>NUCLEOTIDE SEQUENCE [LARGE SCALE GENOMIC DNA]</scope>
    <source>
        <strain evidence="2 3">BP 5553</strain>
    </source>
</reference>
<evidence type="ECO:0000313" key="3">
    <source>
        <dbReference type="Proteomes" id="UP000254866"/>
    </source>
</evidence>
<organism evidence="2 3">
    <name type="scientific">Venustampulla echinocandica</name>
    <dbReference type="NCBI Taxonomy" id="2656787"/>
    <lineage>
        <taxon>Eukaryota</taxon>
        <taxon>Fungi</taxon>
        <taxon>Dikarya</taxon>
        <taxon>Ascomycota</taxon>
        <taxon>Pezizomycotina</taxon>
        <taxon>Leotiomycetes</taxon>
        <taxon>Helotiales</taxon>
        <taxon>Pleuroascaceae</taxon>
        <taxon>Venustampulla</taxon>
    </lineage>
</organism>
<dbReference type="Pfam" id="PF01738">
    <property type="entry name" value="DLH"/>
    <property type="match status" value="1"/>
</dbReference>
<feature type="domain" description="Dienelactone hydrolase" evidence="1">
    <location>
        <begin position="242"/>
        <end position="382"/>
    </location>
</feature>
<dbReference type="PANTHER" id="PTHR17630:SF105">
    <property type="entry name" value="DIENELACTONE HYDROLASE FAMILY PROTEIN (AFU_ORTHOLOGUE AFUA_4G08790)"/>
    <property type="match status" value="1"/>
</dbReference>
<dbReference type="GeneID" id="43596160"/>
<dbReference type="GO" id="GO:0016787">
    <property type="term" value="F:hydrolase activity"/>
    <property type="evidence" value="ECO:0007669"/>
    <property type="project" value="InterPro"/>
</dbReference>
<dbReference type="PANTHER" id="PTHR17630">
    <property type="entry name" value="DIENELACTONE HYDROLASE"/>
    <property type="match status" value="1"/>
</dbReference>
<name>A0A370TTW6_9HELO</name>
<evidence type="ECO:0000259" key="1">
    <source>
        <dbReference type="Pfam" id="PF01738"/>
    </source>
</evidence>
<sequence length="386" mass="42420">MQFGPTEVNRHSLIQRQNTSAVGSNRPLFNLIPKLKRAIYGNIDSSSPRFPTSVHDLHSLRPKSPAAIMACRDCLSGTIHTETPTGSEKTIHGFPTYVAEPEAGTTPKGLVVIICDAFGWKISNCRLLADIYAKKGGFLVYVPDFMNGKSPTIICCIPHGEHFLTLNPIGNDMDPGSMGAMERIAKPGSWLTTLVYKPIWILRAIFTTIDFLIKNRVSVCHPRVISFFSSLRTSAPPFQTPNLKIGVAGFCWGGKHAFLLAADKPSSRIQRHSSQHPSSSGIIEPLIDCAFTAHPSFLKVPTDIEAVKIPVSVAVGNVDMAMSARQIVTMKEILEVKNKGDHEVNVMPGAKHGFAIRVDPKDEFQLKCADKAESQAIEWFTRWFAS</sequence>
<keyword evidence="3" id="KW-1185">Reference proteome</keyword>
<dbReference type="InterPro" id="IPR002925">
    <property type="entry name" value="Dienelactn_hydro"/>
</dbReference>
<gene>
    <name evidence="2" type="ORF">BP5553_03311</name>
</gene>
<dbReference type="Proteomes" id="UP000254866">
    <property type="component" value="Unassembled WGS sequence"/>
</dbReference>
<dbReference type="AlphaFoldDB" id="A0A370TTW6"/>
<dbReference type="SUPFAM" id="SSF53474">
    <property type="entry name" value="alpha/beta-Hydrolases"/>
    <property type="match status" value="1"/>
</dbReference>
<evidence type="ECO:0000313" key="2">
    <source>
        <dbReference type="EMBL" id="RDL38971.1"/>
    </source>
</evidence>
<dbReference type="RefSeq" id="XP_031871627.1">
    <property type="nucleotide sequence ID" value="XM_032011934.1"/>
</dbReference>
<dbReference type="OrthoDB" id="17560at2759"/>
<comment type="caution">
    <text evidence="2">The sequence shown here is derived from an EMBL/GenBank/DDBJ whole genome shotgun (WGS) entry which is preliminary data.</text>
</comment>
<dbReference type="EMBL" id="NPIC01000002">
    <property type="protein sequence ID" value="RDL38971.1"/>
    <property type="molecule type" value="Genomic_DNA"/>
</dbReference>
<dbReference type="InterPro" id="IPR029058">
    <property type="entry name" value="AB_hydrolase_fold"/>
</dbReference>
<dbReference type="STRING" id="2656787.A0A370TTW6"/>